<evidence type="ECO:0000256" key="4">
    <source>
        <dbReference type="ARBA" id="ARBA00023235"/>
    </source>
</evidence>
<evidence type="ECO:0000313" key="9">
    <source>
        <dbReference type="EMBL" id="TCS92527.1"/>
    </source>
</evidence>
<protein>
    <recommendedName>
        <fullName evidence="6">Peptidyl-prolyl cis-trans isomerase</fullName>
        <ecNumber evidence="6">5.2.1.8</ecNumber>
    </recommendedName>
</protein>
<evidence type="ECO:0000259" key="8">
    <source>
        <dbReference type="PROSITE" id="PS50059"/>
    </source>
</evidence>
<dbReference type="InterPro" id="IPR046357">
    <property type="entry name" value="PPIase_dom_sf"/>
</dbReference>
<keyword evidence="7" id="KW-0732">Signal</keyword>
<dbReference type="OrthoDB" id="9814548at2"/>
<accession>A0A4R3L5K4</accession>
<dbReference type="Gene3D" id="1.10.287.460">
    <property type="entry name" value="Peptidyl-prolyl cis-trans isomerase, FKBP-type, N-terminal domain"/>
    <property type="match status" value="1"/>
</dbReference>
<dbReference type="GO" id="GO:0003755">
    <property type="term" value="F:peptidyl-prolyl cis-trans isomerase activity"/>
    <property type="evidence" value="ECO:0007669"/>
    <property type="project" value="UniProtKB-UniRule"/>
</dbReference>
<dbReference type="Gene3D" id="3.10.50.40">
    <property type="match status" value="1"/>
</dbReference>
<dbReference type="Proteomes" id="UP000294599">
    <property type="component" value="Unassembled WGS sequence"/>
</dbReference>
<dbReference type="Pfam" id="PF00254">
    <property type="entry name" value="FKBP_C"/>
    <property type="match status" value="1"/>
</dbReference>
<keyword evidence="3 5" id="KW-0697">Rotamase</keyword>
<reference evidence="9 10" key="1">
    <citation type="submission" date="2019-03" db="EMBL/GenBank/DDBJ databases">
        <title>Genomic Encyclopedia of Type Strains, Phase IV (KMG-IV): sequencing the most valuable type-strain genomes for metagenomic binning, comparative biology and taxonomic classification.</title>
        <authorList>
            <person name="Goeker M."/>
        </authorList>
    </citation>
    <scope>NUCLEOTIDE SEQUENCE [LARGE SCALE GENOMIC DNA]</scope>
    <source>
        <strain evidence="9 10">DSM 21944</strain>
    </source>
</reference>
<dbReference type="GO" id="GO:0006457">
    <property type="term" value="P:protein folding"/>
    <property type="evidence" value="ECO:0007669"/>
    <property type="project" value="InterPro"/>
</dbReference>
<evidence type="ECO:0000256" key="2">
    <source>
        <dbReference type="ARBA" id="ARBA00006577"/>
    </source>
</evidence>
<dbReference type="InterPro" id="IPR036944">
    <property type="entry name" value="PPIase_FKBP_N_sf"/>
</dbReference>
<dbReference type="SUPFAM" id="SSF54534">
    <property type="entry name" value="FKBP-like"/>
    <property type="match status" value="1"/>
</dbReference>
<comment type="catalytic activity">
    <reaction evidence="1 5 6">
        <text>[protein]-peptidylproline (omega=180) = [protein]-peptidylproline (omega=0)</text>
        <dbReference type="Rhea" id="RHEA:16237"/>
        <dbReference type="Rhea" id="RHEA-COMP:10747"/>
        <dbReference type="Rhea" id="RHEA-COMP:10748"/>
        <dbReference type="ChEBI" id="CHEBI:83833"/>
        <dbReference type="ChEBI" id="CHEBI:83834"/>
        <dbReference type="EC" id="5.2.1.8"/>
    </reaction>
</comment>
<feature type="chain" id="PRO_5030099239" description="Peptidyl-prolyl cis-trans isomerase" evidence="7">
    <location>
        <begin position="21"/>
        <end position="235"/>
    </location>
</feature>
<evidence type="ECO:0000313" key="10">
    <source>
        <dbReference type="Proteomes" id="UP000294599"/>
    </source>
</evidence>
<name>A0A4R3L5K4_9GAMM</name>
<organism evidence="9 10">
    <name type="scientific">Pseudofulvimonas gallinarii</name>
    <dbReference type="NCBI Taxonomy" id="634155"/>
    <lineage>
        <taxon>Bacteria</taxon>
        <taxon>Pseudomonadati</taxon>
        <taxon>Pseudomonadota</taxon>
        <taxon>Gammaproteobacteria</taxon>
        <taxon>Lysobacterales</taxon>
        <taxon>Rhodanobacteraceae</taxon>
        <taxon>Pseudofulvimonas</taxon>
    </lineage>
</organism>
<evidence type="ECO:0000256" key="7">
    <source>
        <dbReference type="SAM" id="SignalP"/>
    </source>
</evidence>
<keyword evidence="10" id="KW-1185">Reference proteome</keyword>
<dbReference type="InterPro" id="IPR001179">
    <property type="entry name" value="PPIase_FKBP_dom"/>
</dbReference>
<comment type="similarity">
    <text evidence="2 6">Belongs to the FKBP-type PPIase family.</text>
</comment>
<dbReference type="PANTHER" id="PTHR43811">
    <property type="entry name" value="FKBP-TYPE PEPTIDYL-PROLYL CIS-TRANS ISOMERASE FKPA"/>
    <property type="match status" value="1"/>
</dbReference>
<proteinExistence type="inferred from homology"/>
<dbReference type="InterPro" id="IPR000774">
    <property type="entry name" value="PPIase_FKBP_N"/>
</dbReference>
<gene>
    <name evidence="9" type="ORF">EDC25_1349</name>
</gene>
<comment type="caution">
    <text evidence="9">The sequence shown here is derived from an EMBL/GenBank/DDBJ whole genome shotgun (WGS) entry which is preliminary data.</text>
</comment>
<sequence>MLLRRAVILATALFATAAVAQNPQSGQGQAPAIDKNKLSYAIGYELGSDFREKSADIDINTVIRAIQDAHARRDPTVSEQDMRANLMAFQAKMRDEAVAKMRQLAAENKTKSDRFMAENRGKTGIQSLPNGIQYRVIEAGSGRSPTATSEVSIHYRGSLAASGLEFDSSFARGQPVSFKVDEVLRGWQEVLPRMKTGDHWQVFLPPELAYGERGQPPAIGPNEALAFDIKLLEVK</sequence>
<evidence type="ECO:0000256" key="6">
    <source>
        <dbReference type="RuleBase" id="RU003915"/>
    </source>
</evidence>
<dbReference type="RefSeq" id="WP_123522318.1">
    <property type="nucleotide sequence ID" value="NZ_JBHLWF010000075.1"/>
</dbReference>
<dbReference type="Pfam" id="PF01346">
    <property type="entry name" value="FKBP_N"/>
    <property type="match status" value="1"/>
</dbReference>
<feature type="signal peptide" evidence="7">
    <location>
        <begin position="1"/>
        <end position="20"/>
    </location>
</feature>
<keyword evidence="4 5" id="KW-0413">Isomerase</keyword>
<evidence type="ECO:0000256" key="5">
    <source>
        <dbReference type="PROSITE-ProRule" id="PRU00277"/>
    </source>
</evidence>
<dbReference type="PANTHER" id="PTHR43811:SF19">
    <property type="entry name" value="39 KDA FK506-BINDING NUCLEAR PROTEIN"/>
    <property type="match status" value="1"/>
</dbReference>
<dbReference type="EC" id="5.2.1.8" evidence="6"/>
<dbReference type="EMBL" id="SMAF01000034">
    <property type="protein sequence ID" value="TCS92527.1"/>
    <property type="molecule type" value="Genomic_DNA"/>
</dbReference>
<dbReference type="AlphaFoldDB" id="A0A4R3L5K4"/>
<feature type="domain" description="PPIase FKBP-type" evidence="8">
    <location>
        <begin position="148"/>
        <end position="235"/>
    </location>
</feature>
<evidence type="ECO:0000256" key="1">
    <source>
        <dbReference type="ARBA" id="ARBA00000971"/>
    </source>
</evidence>
<evidence type="ECO:0000256" key="3">
    <source>
        <dbReference type="ARBA" id="ARBA00023110"/>
    </source>
</evidence>
<dbReference type="PROSITE" id="PS50059">
    <property type="entry name" value="FKBP_PPIASE"/>
    <property type="match status" value="1"/>
</dbReference>